<dbReference type="InterPro" id="IPR012910">
    <property type="entry name" value="Plug_dom"/>
</dbReference>
<gene>
    <name evidence="10" type="ORF">ACFPFU_04940</name>
</gene>
<comment type="caution">
    <text evidence="10">The sequence shown here is derived from an EMBL/GenBank/DDBJ whole genome shotgun (WGS) entry which is preliminary data.</text>
</comment>
<dbReference type="InterPro" id="IPR023996">
    <property type="entry name" value="TonB-dep_OMP_SusC/RagA"/>
</dbReference>
<evidence type="ECO:0000256" key="8">
    <source>
        <dbReference type="SAM" id="SignalP"/>
    </source>
</evidence>
<keyword evidence="8" id="KW-0732">Signal</keyword>
<dbReference type="SUPFAM" id="SSF49464">
    <property type="entry name" value="Carboxypeptidase regulatory domain-like"/>
    <property type="match status" value="1"/>
</dbReference>
<dbReference type="InterPro" id="IPR037066">
    <property type="entry name" value="Plug_dom_sf"/>
</dbReference>
<evidence type="ECO:0000256" key="3">
    <source>
        <dbReference type="ARBA" id="ARBA00022452"/>
    </source>
</evidence>
<dbReference type="NCBIfam" id="TIGR04056">
    <property type="entry name" value="OMP_RagA_SusC"/>
    <property type="match status" value="1"/>
</dbReference>
<evidence type="ECO:0000256" key="4">
    <source>
        <dbReference type="ARBA" id="ARBA00022692"/>
    </source>
</evidence>
<dbReference type="InterPro" id="IPR039426">
    <property type="entry name" value="TonB-dep_rcpt-like"/>
</dbReference>
<dbReference type="Gene3D" id="2.60.40.1120">
    <property type="entry name" value="Carboxypeptidase-like, regulatory domain"/>
    <property type="match status" value="1"/>
</dbReference>
<dbReference type="Gene3D" id="2.40.170.20">
    <property type="entry name" value="TonB-dependent receptor, beta-barrel domain"/>
    <property type="match status" value="1"/>
</dbReference>
<dbReference type="SUPFAM" id="SSF56935">
    <property type="entry name" value="Porins"/>
    <property type="match status" value="1"/>
</dbReference>
<keyword evidence="4 7" id="KW-0812">Transmembrane</keyword>
<sequence length="1059" mass="115639">MKTPLKSLIFVLVSGLCLSQSYLWAQVGEKLTVSGKVTSAEDGNTIPGVTVLEQGTSNGTATDIDGGYRITVSGPNAVLLFSYVGYVREEVQVGNRSSLDIQLEPDQQQLNEVVVVGYGTQRRKDLSGSIARITSDEFLQPSAVSFDQMLQGKVPGVQINQTTGAPGGNVNILVRGVSSITGGNQPLYVIDGFPVDGGSNSDMRGYGASSFSSENMASNTSNRINPLTSINPADIESIEILKDASATAIYGSRGSNGVVIITTKRGSYEQAQISIDASYGFQEVANKLELMNARQYAEYVADGRDNAWVYAGGSKDDPNSVRSVATRVRPEFRNPESIPTDTDWQDVIFRTAPVRNVQVSSRGGTDKSNFFISGGYFSQEGVIINSDYNRFNLRVNFDAQITDRIRIGTSTYGSYGYGRFANTESHYGQGGILSNALAASPTIPVYDDEGNYYFNQADVTDGLGFLANVLAVSEGAQDRRKLMNVFTNNYIEVDITEDLMFRSSAGVNFTSNNTRLWRSSAVPQFTNLNYPATAGATKIENLNWLNENTLTFNKVIDNKHFLNAVVGFTAQKNSTDRLSAGAADFPTDYVTYLSAGIVNAGTQTLNEWTLLSGMARVNYSYDGKYLFTATVRRDGSSRFGSNYKWGSFPSFSVGYNLAEENFLSDAGFLSNLKLRASYGISGNNQIGNYTHIGLLSTTRYIDGGNLVAGLVPSSLANDDLTWEISKQTNFGLDLGLFQDRINLTADLYRDLKTDLLLAVQLPAASGFTSSTQNIGDVENRGLELGLNTVNINKANFGWNSNFTFTANRNEVLRLATEGGRIANSPFQITQVGYPVSSFFLINKLGVFMNSEELEGAALFHPNTQPGDLKFEDVDGNGVINQNDRKIVGDPWPDFIWGMDHNFRWRNFSLGISVVGSQGAQTYLEAGGALLGSNGVQNGLAIQDRRWRSEADPGDGIMPRAIRSNHALGFGTSSHYLFDASFVRIRNVMLSYDMPQELTSRLKLRHMNVYANIANLYTFTDYPGYDPESSSTGDNVVNSGIDYLNYPLPRTYTLGIKITL</sequence>
<dbReference type="Proteomes" id="UP001595818">
    <property type="component" value="Unassembled WGS sequence"/>
</dbReference>
<keyword evidence="3 7" id="KW-1134">Transmembrane beta strand</keyword>
<protein>
    <submittedName>
        <fullName evidence="10">SusC/RagA family TonB-linked outer membrane protein</fullName>
    </submittedName>
</protein>
<keyword evidence="11" id="KW-1185">Reference proteome</keyword>
<dbReference type="EMBL" id="JBHSJJ010000002">
    <property type="protein sequence ID" value="MFC4871022.1"/>
    <property type="molecule type" value="Genomic_DNA"/>
</dbReference>
<accession>A0ABV9SXQ0</accession>
<proteinExistence type="inferred from homology"/>
<keyword evidence="5 7" id="KW-0472">Membrane</keyword>
<evidence type="ECO:0000313" key="10">
    <source>
        <dbReference type="EMBL" id="MFC4871022.1"/>
    </source>
</evidence>
<name>A0ABV9SXQ0_9BACT</name>
<evidence type="ECO:0000256" key="1">
    <source>
        <dbReference type="ARBA" id="ARBA00004571"/>
    </source>
</evidence>
<reference evidence="11" key="1">
    <citation type="journal article" date="2019" name="Int. J. Syst. Evol. Microbiol.">
        <title>The Global Catalogue of Microorganisms (GCM) 10K type strain sequencing project: providing services to taxonomists for standard genome sequencing and annotation.</title>
        <authorList>
            <consortium name="The Broad Institute Genomics Platform"/>
            <consortium name="The Broad Institute Genome Sequencing Center for Infectious Disease"/>
            <person name="Wu L."/>
            <person name="Ma J."/>
        </authorList>
    </citation>
    <scope>NUCLEOTIDE SEQUENCE [LARGE SCALE GENOMIC DNA]</scope>
    <source>
        <strain evidence="11">CGMCC 4.7466</strain>
    </source>
</reference>
<dbReference type="Gene3D" id="2.170.130.10">
    <property type="entry name" value="TonB-dependent receptor, plug domain"/>
    <property type="match status" value="1"/>
</dbReference>
<dbReference type="PROSITE" id="PS52016">
    <property type="entry name" value="TONB_DEPENDENT_REC_3"/>
    <property type="match status" value="1"/>
</dbReference>
<feature type="chain" id="PRO_5047146384" evidence="8">
    <location>
        <begin position="26"/>
        <end position="1059"/>
    </location>
</feature>
<evidence type="ECO:0000256" key="5">
    <source>
        <dbReference type="ARBA" id="ARBA00023136"/>
    </source>
</evidence>
<evidence type="ECO:0000256" key="2">
    <source>
        <dbReference type="ARBA" id="ARBA00022448"/>
    </source>
</evidence>
<keyword evidence="6 7" id="KW-0998">Cell outer membrane</keyword>
<dbReference type="InterPro" id="IPR036942">
    <property type="entry name" value="Beta-barrel_TonB_sf"/>
</dbReference>
<feature type="signal peptide" evidence="8">
    <location>
        <begin position="1"/>
        <end position="25"/>
    </location>
</feature>
<keyword evidence="2 7" id="KW-0813">Transport</keyword>
<evidence type="ECO:0000259" key="9">
    <source>
        <dbReference type="Pfam" id="PF07715"/>
    </source>
</evidence>
<dbReference type="NCBIfam" id="TIGR04057">
    <property type="entry name" value="SusC_RagA_signa"/>
    <property type="match status" value="1"/>
</dbReference>
<comment type="similarity">
    <text evidence="7">Belongs to the TonB-dependent receptor family.</text>
</comment>
<evidence type="ECO:0000256" key="6">
    <source>
        <dbReference type="ARBA" id="ARBA00023237"/>
    </source>
</evidence>
<comment type="subcellular location">
    <subcellularLocation>
        <location evidence="1 7">Cell outer membrane</location>
        <topology evidence="1 7">Multi-pass membrane protein</topology>
    </subcellularLocation>
</comment>
<feature type="domain" description="TonB-dependent receptor plug" evidence="9">
    <location>
        <begin position="124"/>
        <end position="258"/>
    </location>
</feature>
<dbReference type="Pfam" id="PF07715">
    <property type="entry name" value="Plug"/>
    <property type="match status" value="1"/>
</dbReference>
<evidence type="ECO:0000256" key="7">
    <source>
        <dbReference type="PROSITE-ProRule" id="PRU01360"/>
    </source>
</evidence>
<evidence type="ECO:0000313" key="11">
    <source>
        <dbReference type="Proteomes" id="UP001595818"/>
    </source>
</evidence>
<dbReference type="RefSeq" id="WP_377062106.1">
    <property type="nucleotide sequence ID" value="NZ_JBHSJJ010000002.1"/>
</dbReference>
<dbReference type="InterPro" id="IPR023997">
    <property type="entry name" value="TonB-dep_OMP_SusC/RagA_CS"/>
</dbReference>
<dbReference type="Pfam" id="PF13715">
    <property type="entry name" value="CarbopepD_reg_2"/>
    <property type="match status" value="1"/>
</dbReference>
<organism evidence="10 11">
    <name type="scientific">Negadavirga shengliensis</name>
    <dbReference type="NCBI Taxonomy" id="1389218"/>
    <lineage>
        <taxon>Bacteria</taxon>
        <taxon>Pseudomonadati</taxon>
        <taxon>Bacteroidota</taxon>
        <taxon>Cytophagia</taxon>
        <taxon>Cytophagales</taxon>
        <taxon>Cyclobacteriaceae</taxon>
        <taxon>Negadavirga</taxon>
    </lineage>
</organism>
<dbReference type="InterPro" id="IPR008969">
    <property type="entry name" value="CarboxyPept-like_regulatory"/>
</dbReference>